<reference evidence="1 2" key="1">
    <citation type="submission" date="2015-06" db="EMBL/GenBank/DDBJ databases">
        <title>Genome sequence of Pseudoalteromonas carrageenovora.</title>
        <authorList>
            <person name="Xie B.-B."/>
            <person name="Rong J.-C."/>
            <person name="Qin Q.-L."/>
            <person name="Zhang Y.-Z."/>
        </authorList>
    </citation>
    <scope>NUCLEOTIDE SEQUENCE [LARGE SCALE GENOMIC DNA]</scope>
    <source>
        <strain evidence="1 2">IAM 12662</strain>
    </source>
</reference>
<name>A0ABR9ENG6_PSEVC</name>
<dbReference type="Proteomes" id="UP000615003">
    <property type="component" value="Unassembled WGS sequence"/>
</dbReference>
<protein>
    <submittedName>
        <fullName evidence="1">Uncharacterized protein</fullName>
    </submittedName>
</protein>
<evidence type="ECO:0000313" key="2">
    <source>
        <dbReference type="Proteomes" id="UP000615003"/>
    </source>
</evidence>
<organism evidence="1 2">
    <name type="scientific">Pseudoalteromonas carrageenovora IAM 12662</name>
    <dbReference type="NCBI Taxonomy" id="1314868"/>
    <lineage>
        <taxon>Bacteria</taxon>
        <taxon>Pseudomonadati</taxon>
        <taxon>Pseudomonadota</taxon>
        <taxon>Gammaproteobacteria</taxon>
        <taxon>Alteromonadales</taxon>
        <taxon>Pseudoalteromonadaceae</taxon>
        <taxon>Pseudoalteromonas</taxon>
    </lineage>
</organism>
<comment type="caution">
    <text evidence="1">The sequence shown here is derived from an EMBL/GenBank/DDBJ whole genome shotgun (WGS) entry which is preliminary data.</text>
</comment>
<accession>A0ABR9ENG6</accession>
<proteinExistence type="predicted"/>
<dbReference type="EMBL" id="AQGW01000018">
    <property type="protein sequence ID" value="MBE0381963.1"/>
    <property type="molecule type" value="Genomic_DNA"/>
</dbReference>
<evidence type="ECO:0000313" key="1">
    <source>
        <dbReference type="EMBL" id="MBE0381963.1"/>
    </source>
</evidence>
<keyword evidence="2" id="KW-1185">Reference proteome</keyword>
<gene>
    <name evidence="1" type="ORF">PCARR_a0208</name>
</gene>
<sequence length="40" mass="4529">MLGSNEQRAAGDGRRATGYERLGVKFTCRRLACWRIGLKM</sequence>